<feature type="compositionally biased region" description="Basic and acidic residues" evidence="1">
    <location>
        <begin position="745"/>
        <end position="756"/>
    </location>
</feature>
<protein>
    <recommendedName>
        <fullName evidence="2">Myb-like domain-containing protein</fullName>
    </recommendedName>
</protein>
<dbReference type="Gene3D" id="1.20.58.1880">
    <property type="match status" value="1"/>
</dbReference>
<dbReference type="Proteomes" id="UP000799777">
    <property type="component" value="Unassembled WGS sequence"/>
</dbReference>
<feature type="compositionally biased region" description="Low complexity" evidence="1">
    <location>
        <begin position="221"/>
        <end position="237"/>
    </location>
</feature>
<feature type="compositionally biased region" description="Basic and acidic residues" evidence="1">
    <location>
        <begin position="686"/>
        <end position="697"/>
    </location>
</feature>
<dbReference type="CDD" id="cd00167">
    <property type="entry name" value="SANT"/>
    <property type="match status" value="1"/>
</dbReference>
<feature type="compositionally biased region" description="Basic residues" evidence="1">
    <location>
        <begin position="401"/>
        <end position="411"/>
    </location>
</feature>
<keyword evidence="4" id="KW-1185">Reference proteome</keyword>
<dbReference type="Pfam" id="PF15963">
    <property type="entry name" value="Myb_DNA-bind_7"/>
    <property type="match status" value="1"/>
</dbReference>
<evidence type="ECO:0000313" key="4">
    <source>
        <dbReference type="Proteomes" id="UP000799777"/>
    </source>
</evidence>
<feature type="region of interest" description="Disordered" evidence="1">
    <location>
        <begin position="214"/>
        <end position="453"/>
    </location>
</feature>
<dbReference type="GO" id="GO:0001156">
    <property type="term" value="F:TFIIIC-class transcription factor complex binding"/>
    <property type="evidence" value="ECO:0007669"/>
    <property type="project" value="TreeGrafter"/>
</dbReference>
<name>A0A9P4H7K4_9PLEO</name>
<dbReference type="SUPFAM" id="SSF46689">
    <property type="entry name" value="Homeodomain-like"/>
    <property type="match status" value="1"/>
</dbReference>
<feature type="compositionally biased region" description="Pro residues" evidence="1">
    <location>
        <begin position="52"/>
        <end position="63"/>
    </location>
</feature>
<evidence type="ECO:0000259" key="2">
    <source>
        <dbReference type="SMART" id="SM00717"/>
    </source>
</evidence>
<evidence type="ECO:0000313" key="3">
    <source>
        <dbReference type="EMBL" id="KAF2029007.1"/>
    </source>
</evidence>
<dbReference type="PANTHER" id="PTHR22929:SF0">
    <property type="entry name" value="TRANSCRIPTION FACTOR TFIIIB COMPONENT B'' HOMOLOG"/>
    <property type="match status" value="1"/>
</dbReference>
<feature type="region of interest" description="Disordered" evidence="1">
    <location>
        <begin position="686"/>
        <end position="766"/>
    </location>
</feature>
<feature type="compositionally biased region" description="Low complexity" evidence="1">
    <location>
        <begin position="121"/>
        <end position="141"/>
    </location>
</feature>
<feature type="compositionally biased region" description="Acidic residues" evidence="1">
    <location>
        <begin position="321"/>
        <end position="334"/>
    </location>
</feature>
<feature type="compositionally biased region" description="Low complexity" evidence="1">
    <location>
        <begin position="255"/>
        <end position="267"/>
    </location>
</feature>
<dbReference type="InterPro" id="IPR039467">
    <property type="entry name" value="TFIIIB_B''_Myb"/>
</dbReference>
<feature type="compositionally biased region" description="Polar residues" evidence="1">
    <location>
        <begin position="68"/>
        <end position="107"/>
    </location>
</feature>
<organism evidence="3 4">
    <name type="scientific">Setomelanomma holmii</name>
    <dbReference type="NCBI Taxonomy" id="210430"/>
    <lineage>
        <taxon>Eukaryota</taxon>
        <taxon>Fungi</taxon>
        <taxon>Dikarya</taxon>
        <taxon>Ascomycota</taxon>
        <taxon>Pezizomycotina</taxon>
        <taxon>Dothideomycetes</taxon>
        <taxon>Pleosporomycetidae</taxon>
        <taxon>Pleosporales</taxon>
        <taxon>Pleosporineae</taxon>
        <taxon>Phaeosphaeriaceae</taxon>
        <taxon>Setomelanomma</taxon>
    </lineage>
</organism>
<dbReference type="OrthoDB" id="272624at2759"/>
<dbReference type="GO" id="GO:0070898">
    <property type="term" value="P:RNA polymerase III preinitiation complex assembly"/>
    <property type="evidence" value="ECO:0007669"/>
    <property type="project" value="TreeGrafter"/>
</dbReference>
<dbReference type="EMBL" id="ML978206">
    <property type="protein sequence ID" value="KAF2029007.1"/>
    <property type="molecule type" value="Genomic_DNA"/>
</dbReference>
<gene>
    <name evidence="3" type="ORF">EK21DRAFT_90219</name>
</gene>
<sequence length="766" mass="84456">MSTEEGVTQPPTAGSDKTQAPKAAATFSSFINKNTTGKKFAPKVARRRPGAAPAPRPAAPEPTAPSVEAQTEQPEVVHSTITQLPTPASTQEHIVRNAMQTEPSQSAVAPADTAPAILEESTPTVSQPTPSPTVTTTHVGSTGRGGDEEAPPAQPIQDVHDDGNAVRPVKRRRIDAATRKSTVVDNELSEAATATPETLYMQLEEGATAQVGQVETITCAQPTQEETLPPQQSQQEPDVASAVVDRVQEGHSNEAEQIQQTAEEAPAPRSRKRRVLPWVAVNRTPDEEEVEEETAPAPPKKNRQPPKPRGKKKAAAAMETQDGEQQDDAIEEEAQPGPKRPSAKARGKRRADAMDPEEGAEPSIPAKRARRPGRAKDKEGTTNAGDEGEEAGDEGGEVVVRRKPRQPKRKKAATEGEGNGDGTQPKRKGRPPREATPSDAEDQEIDPEATFMDSLASRNIRVGKLSDREKAMRGIDWVAVRQRQREEDTRPIQTKQIQEQADKLLAEFAPPPEPGIQYTLVGDQIQVVHSSTVVDREADADLQIQNYEVVEEQDLTARITSRSFMKNNKRFPNDFLLPGQGKKWTSDDTELFYQGLRNFGTDFQMISHMFPGSNRRSIKLKFTREERENPDIVREALHGRSEIASNWETFMEASQMQDSHFKDVDQIKLQMEAEAAEFREQIETAKAETLERKRQQREAGMLDEDGDGNEASNKENSKGKRKNKGKQKQVTFQEEAGVEIVGNIDDDHTWGQERIEPMGMVRSGHD</sequence>
<feature type="domain" description="Myb-like" evidence="2">
    <location>
        <begin position="580"/>
        <end position="628"/>
    </location>
</feature>
<accession>A0A9P4H7K4</accession>
<dbReference type="GO" id="GO:0000126">
    <property type="term" value="C:transcription factor TFIIIB complex"/>
    <property type="evidence" value="ECO:0007669"/>
    <property type="project" value="TreeGrafter"/>
</dbReference>
<dbReference type="PANTHER" id="PTHR22929">
    <property type="entry name" value="RNA POLYMERASE III TRANSCRIPTION INITIATION FACTOR B"/>
    <property type="match status" value="1"/>
</dbReference>
<feature type="compositionally biased region" description="Polar residues" evidence="1">
    <location>
        <begin position="26"/>
        <end position="37"/>
    </location>
</feature>
<feature type="compositionally biased region" description="Basic residues" evidence="1">
    <location>
        <begin position="40"/>
        <end position="49"/>
    </location>
</feature>
<dbReference type="AlphaFoldDB" id="A0A9P4H7K4"/>
<dbReference type="InterPro" id="IPR009057">
    <property type="entry name" value="Homeodomain-like_sf"/>
</dbReference>
<comment type="caution">
    <text evidence="3">The sequence shown here is derived from an EMBL/GenBank/DDBJ whole genome shotgun (WGS) entry which is preliminary data.</text>
</comment>
<proteinExistence type="predicted"/>
<dbReference type="SMART" id="SM00717">
    <property type="entry name" value="SANT"/>
    <property type="match status" value="1"/>
</dbReference>
<dbReference type="InterPro" id="IPR001005">
    <property type="entry name" value="SANT/Myb"/>
</dbReference>
<evidence type="ECO:0000256" key="1">
    <source>
        <dbReference type="SAM" id="MobiDB-lite"/>
    </source>
</evidence>
<reference evidence="3" key="1">
    <citation type="journal article" date="2020" name="Stud. Mycol.">
        <title>101 Dothideomycetes genomes: a test case for predicting lifestyles and emergence of pathogens.</title>
        <authorList>
            <person name="Haridas S."/>
            <person name="Albert R."/>
            <person name="Binder M."/>
            <person name="Bloem J."/>
            <person name="Labutti K."/>
            <person name="Salamov A."/>
            <person name="Andreopoulos B."/>
            <person name="Baker S."/>
            <person name="Barry K."/>
            <person name="Bills G."/>
            <person name="Bluhm B."/>
            <person name="Cannon C."/>
            <person name="Castanera R."/>
            <person name="Culley D."/>
            <person name="Daum C."/>
            <person name="Ezra D."/>
            <person name="Gonzalez J."/>
            <person name="Henrissat B."/>
            <person name="Kuo A."/>
            <person name="Liang C."/>
            <person name="Lipzen A."/>
            <person name="Lutzoni F."/>
            <person name="Magnuson J."/>
            <person name="Mondo S."/>
            <person name="Nolan M."/>
            <person name="Ohm R."/>
            <person name="Pangilinan J."/>
            <person name="Park H.-J."/>
            <person name="Ramirez L."/>
            <person name="Alfaro M."/>
            <person name="Sun H."/>
            <person name="Tritt A."/>
            <person name="Yoshinaga Y."/>
            <person name="Zwiers L.-H."/>
            <person name="Turgeon B."/>
            <person name="Goodwin S."/>
            <person name="Spatafora J."/>
            <person name="Crous P."/>
            <person name="Grigoriev I."/>
        </authorList>
    </citation>
    <scope>NUCLEOTIDE SEQUENCE</scope>
    <source>
        <strain evidence="3">CBS 110217</strain>
    </source>
</reference>
<feature type="compositionally biased region" description="Basic residues" evidence="1">
    <location>
        <begin position="300"/>
        <end position="314"/>
    </location>
</feature>
<feature type="compositionally biased region" description="Acidic residues" evidence="1">
    <location>
        <begin position="386"/>
        <end position="396"/>
    </location>
</feature>
<feature type="region of interest" description="Disordered" evidence="1">
    <location>
        <begin position="1"/>
        <end position="196"/>
    </location>
</feature>
<feature type="compositionally biased region" description="Polar residues" evidence="1">
    <location>
        <begin position="1"/>
        <end position="18"/>
    </location>
</feature>